<dbReference type="PANTHER" id="PTHR24027:SF438">
    <property type="entry name" value="CADHERIN 23"/>
    <property type="match status" value="1"/>
</dbReference>
<dbReference type="Gene3D" id="2.60.40.60">
    <property type="entry name" value="Cadherins"/>
    <property type="match status" value="2"/>
</dbReference>
<keyword evidence="3" id="KW-0732">Signal</keyword>
<reference evidence="10 11" key="1">
    <citation type="submission" date="2023-11" db="EMBL/GenBank/DDBJ databases">
        <title>Halocaridina rubra genome assembly.</title>
        <authorList>
            <person name="Smith C."/>
        </authorList>
    </citation>
    <scope>NUCLEOTIDE SEQUENCE [LARGE SCALE GENOMIC DNA]</scope>
    <source>
        <strain evidence="10">EP-1</strain>
        <tissue evidence="10">Whole</tissue>
    </source>
</reference>
<evidence type="ECO:0000256" key="8">
    <source>
        <dbReference type="SAM" id="MobiDB-lite"/>
    </source>
</evidence>
<protein>
    <submittedName>
        <fullName evidence="10">Cadherin</fullName>
    </submittedName>
</protein>
<dbReference type="GO" id="GO:0016477">
    <property type="term" value="P:cell migration"/>
    <property type="evidence" value="ECO:0007669"/>
    <property type="project" value="TreeGrafter"/>
</dbReference>
<dbReference type="Pfam" id="PF00028">
    <property type="entry name" value="Cadherin"/>
    <property type="match status" value="1"/>
</dbReference>
<name>A0AAN8ZXK1_HALRR</name>
<evidence type="ECO:0000256" key="3">
    <source>
        <dbReference type="ARBA" id="ARBA00022729"/>
    </source>
</evidence>
<dbReference type="GO" id="GO:0008013">
    <property type="term" value="F:beta-catenin binding"/>
    <property type="evidence" value="ECO:0007669"/>
    <property type="project" value="TreeGrafter"/>
</dbReference>
<proteinExistence type="predicted"/>
<keyword evidence="2" id="KW-0479">Metal-binding</keyword>
<evidence type="ECO:0000313" key="10">
    <source>
        <dbReference type="EMBL" id="KAK7072336.1"/>
    </source>
</evidence>
<dbReference type="GO" id="GO:0031175">
    <property type="term" value="P:neuron projection development"/>
    <property type="evidence" value="ECO:0007669"/>
    <property type="project" value="TreeGrafter"/>
</dbReference>
<evidence type="ECO:0000256" key="1">
    <source>
        <dbReference type="ARBA" id="ARBA00004370"/>
    </source>
</evidence>
<gene>
    <name evidence="10" type="primary">hmr-1_3</name>
    <name evidence="10" type="ORF">SK128_007152</name>
</gene>
<keyword evidence="11" id="KW-1185">Reference proteome</keyword>
<dbReference type="EMBL" id="JAXCGZ010013539">
    <property type="protein sequence ID" value="KAK7072336.1"/>
    <property type="molecule type" value="Genomic_DNA"/>
</dbReference>
<dbReference type="InterPro" id="IPR015919">
    <property type="entry name" value="Cadherin-like_sf"/>
</dbReference>
<dbReference type="GO" id="GO:0005509">
    <property type="term" value="F:calcium ion binding"/>
    <property type="evidence" value="ECO:0007669"/>
    <property type="project" value="UniProtKB-UniRule"/>
</dbReference>
<dbReference type="GO" id="GO:0016342">
    <property type="term" value="C:catenin complex"/>
    <property type="evidence" value="ECO:0007669"/>
    <property type="project" value="TreeGrafter"/>
</dbReference>
<evidence type="ECO:0000256" key="2">
    <source>
        <dbReference type="ARBA" id="ARBA00022723"/>
    </source>
</evidence>
<evidence type="ECO:0000256" key="7">
    <source>
        <dbReference type="PROSITE-ProRule" id="PRU00043"/>
    </source>
</evidence>
<comment type="subcellular location">
    <subcellularLocation>
        <location evidence="1">Membrane</location>
    </subcellularLocation>
</comment>
<sequence length="264" mass="29299">MSHKGTGTVLVEVSDVNDVPPRFSKPEWFLDISEKLTPENILATLTVIDQDISNNFTYRVIPGSGKGWEMFQVKGRVSGAPGGDLHVMQPLDYENEDHRKGFKFKVQVSDMGEEGWSDKYHVDSAWVNLCLVDANDNAPIFIRDHTQLTLPENTPRGTLLATFTANDRDGGGRSKVRYSVDPASDPSGIFGVNDTNGTVRLNGSLDREKNTIHTVLILATDDGAPPRTTTATLVIDGKEAENSKHEQFQDLQKEKEVWSIEKEE</sequence>
<comment type="caution">
    <text evidence="10">The sequence shown here is derived from an EMBL/GenBank/DDBJ whole genome shotgun (WGS) entry which is preliminary data.</text>
</comment>
<dbReference type="InterPro" id="IPR002126">
    <property type="entry name" value="Cadherin-like_dom"/>
</dbReference>
<dbReference type="CDD" id="cd11304">
    <property type="entry name" value="Cadherin_repeat"/>
    <property type="match status" value="2"/>
</dbReference>
<dbReference type="SUPFAM" id="SSF49313">
    <property type="entry name" value="Cadherin-like"/>
    <property type="match status" value="2"/>
</dbReference>
<evidence type="ECO:0000256" key="4">
    <source>
        <dbReference type="ARBA" id="ARBA00022737"/>
    </source>
</evidence>
<keyword evidence="4" id="KW-0677">Repeat</keyword>
<dbReference type="InterPro" id="IPR039808">
    <property type="entry name" value="Cadherin"/>
</dbReference>
<evidence type="ECO:0000259" key="9">
    <source>
        <dbReference type="PROSITE" id="PS50268"/>
    </source>
</evidence>
<feature type="domain" description="Cadherin" evidence="9">
    <location>
        <begin position="142"/>
        <end position="248"/>
    </location>
</feature>
<dbReference type="PRINTS" id="PR00205">
    <property type="entry name" value="CADHERIN"/>
</dbReference>
<dbReference type="PANTHER" id="PTHR24027">
    <property type="entry name" value="CADHERIN-23"/>
    <property type="match status" value="1"/>
</dbReference>
<dbReference type="AlphaFoldDB" id="A0AAN8ZXK1"/>
<dbReference type="GO" id="GO:0045296">
    <property type="term" value="F:cadherin binding"/>
    <property type="evidence" value="ECO:0007669"/>
    <property type="project" value="TreeGrafter"/>
</dbReference>
<dbReference type="PROSITE" id="PS50268">
    <property type="entry name" value="CADHERIN_2"/>
    <property type="match status" value="2"/>
</dbReference>
<keyword evidence="6" id="KW-0472">Membrane</keyword>
<dbReference type="SMART" id="SM00112">
    <property type="entry name" value="CA"/>
    <property type="match status" value="2"/>
</dbReference>
<dbReference type="InterPro" id="IPR020894">
    <property type="entry name" value="Cadherin_CS"/>
</dbReference>
<organism evidence="10 11">
    <name type="scientific">Halocaridina rubra</name>
    <name type="common">Hawaiian red shrimp</name>
    <dbReference type="NCBI Taxonomy" id="373956"/>
    <lineage>
        <taxon>Eukaryota</taxon>
        <taxon>Metazoa</taxon>
        <taxon>Ecdysozoa</taxon>
        <taxon>Arthropoda</taxon>
        <taxon>Crustacea</taxon>
        <taxon>Multicrustacea</taxon>
        <taxon>Malacostraca</taxon>
        <taxon>Eumalacostraca</taxon>
        <taxon>Eucarida</taxon>
        <taxon>Decapoda</taxon>
        <taxon>Pleocyemata</taxon>
        <taxon>Caridea</taxon>
        <taxon>Atyoidea</taxon>
        <taxon>Atyidae</taxon>
        <taxon>Halocaridina</taxon>
    </lineage>
</organism>
<dbReference type="Proteomes" id="UP001381693">
    <property type="component" value="Unassembled WGS sequence"/>
</dbReference>
<evidence type="ECO:0000313" key="11">
    <source>
        <dbReference type="Proteomes" id="UP001381693"/>
    </source>
</evidence>
<evidence type="ECO:0000256" key="6">
    <source>
        <dbReference type="ARBA" id="ARBA00023136"/>
    </source>
</evidence>
<dbReference type="FunFam" id="2.60.40.60:FF:000095">
    <property type="entry name" value="Cadherin 13"/>
    <property type="match status" value="1"/>
</dbReference>
<accession>A0AAN8ZXK1</accession>
<feature type="domain" description="Cadherin" evidence="9">
    <location>
        <begin position="24"/>
        <end position="141"/>
    </location>
</feature>
<feature type="region of interest" description="Disordered" evidence="8">
    <location>
        <begin position="236"/>
        <end position="264"/>
    </location>
</feature>
<keyword evidence="5 7" id="KW-0106">Calcium</keyword>
<dbReference type="GO" id="GO:0007156">
    <property type="term" value="P:homophilic cell adhesion via plasma membrane adhesion molecules"/>
    <property type="evidence" value="ECO:0007669"/>
    <property type="project" value="InterPro"/>
</dbReference>
<dbReference type="PROSITE" id="PS00232">
    <property type="entry name" value="CADHERIN_1"/>
    <property type="match status" value="1"/>
</dbReference>
<evidence type="ECO:0000256" key="5">
    <source>
        <dbReference type="ARBA" id="ARBA00022837"/>
    </source>
</evidence>